<dbReference type="NCBIfam" id="NF045637">
    <property type="entry name" value="carotdesatCrtDProt"/>
    <property type="match status" value="1"/>
</dbReference>
<feature type="domain" description="Amine oxidase" evidence="6">
    <location>
        <begin position="14"/>
        <end position="488"/>
    </location>
</feature>
<evidence type="ECO:0000256" key="5">
    <source>
        <dbReference type="RuleBase" id="RU362075"/>
    </source>
</evidence>
<dbReference type="InterPro" id="IPR014105">
    <property type="entry name" value="Carotenoid/retinoid_OxRdtase"/>
</dbReference>
<reference evidence="7 8" key="1">
    <citation type="journal article" date="2018" name="Arch. Microbiol.">
        <title>New insights into the metabolic potential of the phototrophic purple bacterium Rhodopila globiformis DSM 161(T) from its draft genome sequence and evidence for a vanadium-dependent nitrogenase.</title>
        <authorList>
            <person name="Imhoff J.F."/>
            <person name="Rahn T."/>
            <person name="Kunzel S."/>
            <person name="Neulinger S.C."/>
        </authorList>
    </citation>
    <scope>NUCLEOTIDE SEQUENCE [LARGE SCALE GENOMIC DNA]</scope>
    <source>
        <strain evidence="7 8">DSM 161</strain>
    </source>
</reference>
<name>A0A2S6NEL1_RHOGL</name>
<accession>A0A2S6NEL1</accession>
<dbReference type="OrthoDB" id="9774675at2"/>
<evidence type="ECO:0000313" key="7">
    <source>
        <dbReference type="EMBL" id="PPQ33056.1"/>
    </source>
</evidence>
<keyword evidence="4 5" id="KW-0560">Oxidoreductase</keyword>
<dbReference type="PANTHER" id="PTHR43734:SF7">
    <property type="entry name" value="4,4'-DIAPONEUROSPORENE OXYGENASE"/>
    <property type="match status" value="1"/>
</dbReference>
<dbReference type="Pfam" id="PF01593">
    <property type="entry name" value="Amino_oxidase"/>
    <property type="match status" value="1"/>
</dbReference>
<dbReference type="Proteomes" id="UP000239724">
    <property type="component" value="Unassembled WGS sequence"/>
</dbReference>
<comment type="similarity">
    <text evidence="2 5">Belongs to the carotenoid/retinoid oxidoreductase family.</text>
</comment>
<gene>
    <name evidence="7" type="ORF">CCS01_15200</name>
</gene>
<keyword evidence="3 5" id="KW-0125">Carotenoid biosynthesis</keyword>
<evidence type="ECO:0000313" key="8">
    <source>
        <dbReference type="Proteomes" id="UP000239724"/>
    </source>
</evidence>
<dbReference type="EMBL" id="NHRY01000156">
    <property type="protein sequence ID" value="PPQ33056.1"/>
    <property type="molecule type" value="Genomic_DNA"/>
</dbReference>
<comment type="caution">
    <text evidence="7">The sequence shown here is derived from an EMBL/GenBank/DDBJ whole genome shotgun (WGS) entry which is preliminary data.</text>
</comment>
<comment type="pathway">
    <text evidence="1 5">Carotenoid biosynthesis.</text>
</comment>
<dbReference type="NCBIfam" id="TIGR02734">
    <property type="entry name" value="crtI_fam"/>
    <property type="match status" value="1"/>
</dbReference>
<dbReference type="PRINTS" id="PR00411">
    <property type="entry name" value="PNDRDTASEI"/>
</dbReference>
<protein>
    <submittedName>
        <fullName evidence="7">CrtD protein</fullName>
    </submittedName>
</protein>
<dbReference type="InterPro" id="IPR054841">
    <property type="entry name" value="carotdesatCrtD"/>
</dbReference>
<dbReference type="InterPro" id="IPR002937">
    <property type="entry name" value="Amino_oxidase"/>
</dbReference>
<proteinExistence type="inferred from homology"/>
<dbReference type="InterPro" id="IPR036188">
    <property type="entry name" value="FAD/NAD-bd_sf"/>
</dbReference>
<evidence type="ECO:0000256" key="3">
    <source>
        <dbReference type="ARBA" id="ARBA00022746"/>
    </source>
</evidence>
<keyword evidence="8" id="KW-1185">Reference proteome</keyword>
<dbReference type="AlphaFoldDB" id="A0A2S6NEL1"/>
<dbReference type="PANTHER" id="PTHR43734">
    <property type="entry name" value="PHYTOENE DESATURASE"/>
    <property type="match status" value="1"/>
</dbReference>
<organism evidence="7 8">
    <name type="scientific">Rhodopila globiformis</name>
    <name type="common">Rhodopseudomonas globiformis</name>
    <dbReference type="NCBI Taxonomy" id="1071"/>
    <lineage>
        <taxon>Bacteria</taxon>
        <taxon>Pseudomonadati</taxon>
        <taxon>Pseudomonadota</taxon>
        <taxon>Alphaproteobacteria</taxon>
        <taxon>Acetobacterales</taxon>
        <taxon>Acetobacteraceae</taxon>
        <taxon>Rhodopila</taxon>
    </lineage>
</organism>
<evidence type="ECO:0000259" key="6">
    <source>
        <dbReference type="Pfam" id="PF01593"/>
    </source>
</evidence>
<evidence type="ECO:0000256" key="1">
    <source>
        <dbReference type="ARBA" id="ARBA00004829"/>
    </source>
</evidence>
<evidence type="ECO:0000256" key="4">
    <source>
        <dbReference type="ARBA" id="ARBA00023002"/>
    </source>
</evidence>
<dbReference type="GO" id="GO:0016117">
    <property type="term" value="P:carotenoid biosynthetic process"/>
    <property type="evidence" value="ECO:0007669"/>
    <property type="project" value="UniProtKB-KW"/>
</dbReference>
<sequence length="495" mass="52741">MRTPRVTIIGGGAGGLAASIDLARRGANVTLLEAGPYCGGKIRQLRPGGNVGVDAGPTVVTLRWVFEQLFQDAGASLPDYLTLHRTDVLVRHAWTTGGVLDLYADNEKSAAAIEAFAGKQEAQGFRDLCVRARRAYRILEAPFIKGPRPSAIHLATGFDPREMLAASPFTTLWKALQKHFRDPRLLQLFGRYATYTGSSPYLSPATLMLIINVEQQGVYLPEGGIISIARAMAKLAEEKGVTIRTNAPVAEILVKDGRAAGVTLANGERIESDAVICAADFRALAAGLFGKAVAKAVPYSKPQHRSMSGVTWALHAKTSGFDLTRHNVFFATQPESEFTDIFQGGRLPHKPTIYVCGQDRGLPGQDPGDAPERLLVQVNAPANGDTHPYTAAEIDECAKITFGQLEQCGLKIDRGSAQEIATPADFEKLFPATGGALFGHALHGSLAAFRRPGARSALKGLYLAGGSVHPGPGVPMATLSGRQAADSLLQDLTSR</sequence>
<dbReference type="Gene3D" id="3.50.50.60">
    <property type="entry name" value="FAD/NAD(P)-binding domain"/>
    <property type="match status" value="2"/>
</dbReference>
<evidence type="ECO:0000256" key="2">
    <source>
        <dbReference type="ARBA" id="ARBA00006046"/>
    </source>
</evidence>
<dbReference type="RefSeq" id="WP_104519687.1">
    <property type="nucleotide sequence ID" value="NZ_NHRY01000156.1"/>
</dbReference>
<dbReference type="GO" id="GO:0016491">
    <property type="term" value="F:oxidoreductase activity"/>
    <property type="evidence" value="ECO:0007669"/>
    <property type="project" value="UniProtKB-KW"/>
</dbReference>
<dbReference type="SUPFAM" id="SSF51905">
    <property type="entry name" value="FAD/NAD(P)-binding domain"/>
    <property type="match status" value="1"/>
</dbReference>